<dbReference type="VEuPathDB" id="FungiDB:CNAG_02092"/>
<feature type="region of interest" description="Disordered" evidence="2">
    <location>
        <begin position="1035"/>
        <end position="1105"/>
    </location>
</feature>
<dbReference type="SUPFAM" id="SSF48371">
    <property type="entry name" value="ARM repeat"/>
    <property type="match status" value="1"/>
</dbReference>
<feature type="region of interest" description="Disordered" evidence="2">
    <location>
        <begin position="631"/>
        <end position="729"/>
    </location>
</feature>
<dbReference type="EMBL" id="CP003825">
    <property type="protein sequence ID" value="AFR95726.1"/>
    <property type="molecule type" value="Genomic_DNA"/>
</dbReference>
<dbReference type="OrthoDB" id="274691at2759"/>
<dbReference type="RefSeq" id="XP_012049938.1">
    <property type="nucleotide sequence ID" value="XM_012194548.1"/>
</dbReference>
<dbReference type="SwissPalm" id="J9VQN0"/>
<dbReference type="Pfam" id="PF21072">
    <property type="entry name" value="EFR3"/>
    <property type="match status" value="1"/>
</dbReference>
<feature type="compositionally biased region" description="Polar residues" evidence="2">
    <location>
        <begin position="644"/>
        <end position="655"/>
    </location>
</feature>
<gene>
    <name evidence="3" type="ORF">CNAG_02092</name>
</gene>
<protein>
    <submittedName>
        <fullName evidence="3">Protein EFR3</fullName>
    </submittedName>
</protein>
<evidence type="ECO:0000313" key="4">
    <source>
        <dbReference type="Proteomes" id="UP000010091"/>
    </source>
</evidence>
<feature type="compositionally biased region" description="Polar residues" evidence="2">
    <location>
        <begin position="1052"/>
        <end position="1075"/>
    </location>
</feature>
<feature type="compositionally biased region" description="Low complexity" evidence="2">
    <location>
        <begin position="667"/>
        <end position="686"/>
    </location>
</feature>
<organism evidence="3 4">
    <name type="scientific">Cryptococcus neoformans (strain H99 / ATCC 208821 / CBS 10515 / FGSC 9487)</name>
    <name type="common">Cryptococcus neoformans var. grubii serotype A</name>
    <dbReference type="NCBI Taxonomy" id="235443"/>
    <lineage>
        <taxon>Eukaryota</taxon>
        <taxon>Fungi</taxon>
        <taxon>Dikarya</taxon>
        <taxon>Basidiomycota</taxon>
        <taxon>Agaricomycotina</taxon>
        <taxon>Tremellomycetes</taxon>
        <taxon>Tremellales</taxon>
        <taxon>Cryptococcaceae</taxon>
        <taxon>Cryptococcus</taxon>
        <taxon>Cryptococcus neoformans species complex</taxon>
    </lineage>
</organism>
<dbReference type="InterPro" id="IPR039786">
    <property type="entry name" value="EFR3"/>
</dbReference>
<dbReference type="PANTHER" id="PTHR47766:SF1">
    <property type="entry name" value="PROTEIN EFR3"/>
    <property type="match status" value="1"/>
</dbReference>
<dbReference type="KEGG" id="cng:CNAG_02092"/>
<name>J9VQN0_CRYN9</name>
<sequence>MGCFPCRTLQPEVAHLKACYPPSKALLTAGPEYRPLSQDLSKLTYFATNKPSKLAKIGEELEKRVAQESTRASSGNHKYRASLLISLAILRALLTECKRDIALFARSTLRVIDNSLDVRVYQRGGIDLEVVGRAAAAFIAYTTYTDGSAVGVDDTLTKTYFEILYKFGNMATVNMLDSSEKPDMEQQNRTRLIALAGLNGAATSDTIFASTRDFSRQIDLIIPPLLVNIFEGQISELKLETAKIGMDASPSPYFSEFAAKGPIAQRKAPSLHAHIPGEKGPTSADVISAALRSLHSLLQQCNVTQASQIIDRLVRFLDKHGWQYTERDCFVAEQVTAWIPLQYRFIVPTRLVEVLMNLQDGLPTPKHTSALAMVTTILNSTTSLVGLGVTDLLQNLVSLIIRRLHFDLHDILLPPLVRCVSSLGTHIYYADQINDIVEELALRIAEIPSSDTARSEIIRVLTCCISGVMIITDAADNDAESKQGNNVPQPTPSTPGTPTPPNKGKSPARVETPLFTPLSEHPRPLAHRSSRRNPISPEVWQETLPLLCEADYAVRSTYARALILFLETEMRRGPTPGAMPGKQSMQNKEKEKGPSADMATYRFCHALNAAVYSLMMSSCLGMEDGDGIPTGVPTTAAASPEMHTASNTDPTTSVVTVKDSDSPVALAPDFGPAPASGGSGSESATPNREKGVSFKVTEPTPGEIATQTQFGSGAITPPKRNSRSHRPSLPLNRLQSYTHLSSFDNVATPLDFAVALRILDVIHMVVPVAALVTGTPMLLAVDRDAGNELVRRPGDGRAGAWVLERKKAIRELVSLVWRRIGDRWGIVEIDELANKALASLPEPYLIPPYPVPDSPPFFLSLPEEPVSFIQHTLEGESSSTAKPLLDQDTLLDALVKSKTVQAATQVDEAGLRRILDGKWSVERAIKDSIERFSSANLRPDDDDSHYNAASALLMSMNNASYQSVNGQRLSRTIDVTDLRDALGGRVDTVSTSGAPSIASFDDSFHSQSAPRSSLQSRRMNKDSDVKEVLKDIFRDKKRGTKGPKGIVVNRVKSGSKNEVRTSTGDENGLGMSNMTQGGGATGHKVVTSPPLDLPLGRPVDVPSSS</sequence>
<keyword evidence="4" id="KW-1185">Reference proteome</keyword>
<evidence type="ECO:0000256" key="1">
    <source>
        <dbReference type="ARBA" id="ARBA00010216"/>
    </source>
</evidence>
<dbReference type="AlphaFoldDB" id="J9VQN0"/>
<dbReference type="GeneID" id="23885750"/>
<feature type="compositionally biased region" description="Polar residues" evidence="2">
    <location>
        <begin position="1005"/>
        <end position="1017"/>
    </location>
</feature>
<dbReference type="PANTHER" id="PTHR47766">
    <property type="entry name" value="PROTEIN EFR3"/>
    <property type="match status" value="1"/>
</dbReference>
<dbReference type="GO" id="GO:0072659">
    <property type="term" value="P:protein localization to plasma membrane"/>
    <property type="evidence" value="ECO:0007669"/>
    <property type="project" value="InterPro"/>
</dbReference>
<dbReference type="HOGENOM" id="CLU_007481_0_0_1"/>
<reference evidence="3 4" key="1">
    <citation type="journal article" date="2014" name="PLoS Genet.">
        <title>Analysis of the genome and transcriptome of Cryptococcus neoformans var. grubii reveals complex RNA expression and microevolution leading to virulence attenuation.</title>
        <authorList>
            <person name="Janbon G."/>
            <person name="Ormerod K.L."/>
            <person name="Paulet D."/>
            <person name="Byrnes E.J.III."/>
            <person name="Yadav V."/>
            <person name="Chatterjee G."/>
            <person name="Mullapudi N."/>
            <person name="Hon C.C."/>
            <person name="Billmyre R.B."/>
            <person name="Brunel F."/>
            <person name="Bahn Y.S."/>
            <person name="Chen W."/>
            <person name="Chen Y."/>
            <person name="Chow E.W."/>
            <person name="Coppee J.Y."/>
            <person name="Floyd-Averette A."/>
            <person name="Gaillardin C."/>
            <person name="Gerik K.J."/>
            <person name="Goldberg J."/>
            <person name="Gonzalez-Hilarion S."/>
            <person name="Gujja S."/>
            <person name="Hamlin J.L."/>
            <person name="Hsueh Y.P."/>
            <person name="Ianiri G."/>
            <person name="Jones S."/>
            <person name="Kodira C.D."/>
            <person name="Kozubowski L."/>
            <person name="Lam W."/>
            <person name="Marra M."/>
            <person name="Mesner L.D."/>
            <person name="Mieczkowski P.A."/>
            <person name="Moyrand F."/>
            <person name="Nielsen K."/>
            <person name="Proux C."/>
            <person name="Rossignol T."/>
            <person name="Schein J.E."/>
            <person name="Sun S."/>
            <person name="Wollschlaeger C."/>
            <person name="Wood I.A."/>
            <person name="Zeng Q."/>
            <person name="Neuveglise C."/>
            <person name="Newlon C.S."/>
            <person name="Perfect J.R."/>
            <person name="Lodge J.K."/>
            <person name="Idnurm A."/>
            <person name="Stajich J.E."/>
            <person name="Kronstad J.W."/>
            <person name="Sanyal K."/>
            <person name="Heitman J."/>
            <person name="Fraser J.A."/>
            <person name="Cuomo C.A."/>
            <person name="Dietrich F.S."/>
        </authorList>
    </citation>
    <scope>NUCLEOTIDE SEQUENCE [LARGE SCALE GENOMIC DNA]</scope>
    <source>
        <strain evidence="4">H99 / ATCC 208821 / CBS 10515 / FGSC 9487</strain>
    </source>
</reference>
<evidence type="ECO:0000313" key="3">
    <source>
        <dbReference type="EMBL" id="AFR95726.1"/>
    </source>
</evidence>
<dbReference type="InterPro" id="IPR016024">
    <property type="entry name" value="ARM-type_fold"/>
</dbReference>
<dbReference type="InterPro" id="IPR049150">
    <property type="entry name" value="EFR3_HEAT-like_rpt"/>
</dbReference>
<dbReference type="Proteomes" id="UP000010091">
    <property type="component" value="Chromosome 6"/>
</dbReference>
<feature type="region of interest" description="Disordered" evidence="2">
    <location>
        <begin position="479"/>
        <end position="532"/>
    </location>
</feature>
<feature type="region of interest" description="Disordered" evidence="2">
    <location>
        <begin position="992"/>
        <end position="1023"/>
    </location>
</feature>
<feature type="compositionally biased region" description="Pro residues" evidence="2">
    <location>
        <begin position="489"/>
        <end position="501"/>
    </location>
</feature>
<proteinExistence type="inferred from homology"/>
<accession>J9VQN0</accession>
<comment type="similarity">
    <text evidence="1">Belongs to the EFR3 family.</text>
</comment>
<evidence type="ECO:0000256" key="2">
    <source>
        <dbReference type="SAM" id="MobiDB-lite"/>
    </source>
</evidence>